<evidence type="ECO:0000259" key="2">
    <source>
        <dbReference type="Pfam" id="PF14016"/>
    </source>
</evidence>
<organism evidence="3 4">
    <name type="scientific">Streptomyces castrisilvae</name>
    <dbReference type="NCBI Taxonomy" id="3033811"/>
    <lineage>
        <taxon>Bacteria</taxon>
        <taxon>Bacillati</taxon>
        <taxon>Actinomycetota</taxon>
        <taxon>Actinomycetes</taxon>
        <taxon>Kitasatosporales</taxon>
        <taxon>Streptomycetaceae</taxon>
        <taxon>Streptomyces</taxon>
    </lineage>
</organism>
<evidence type="ECO:0000256" key="1">
    <source>
        <dbReference type="SAM" id="MobiDB-lite"/>
    </source>
</evidence>
<feature type="domain" description="DUF4232" evidence="2">
    <location>
        <begin position="81"/>
        <end position="207"/>
    </location>
</feature>
<protein>
    <submittedName>
        <fullName evidence="3">DUF4232 domain-containing protein</fullName>
    </submittedName>
</protein>
<feature type="compositionally biased region" description="Low complexity" evidence="1">
    <location>
        <begin position="54"/>
        <end position="78"/>
    </location>
</feature>
<dbReference type="Pfam" id="PF14016">
    <property type="entry name" value="DUF4232"/>
    <property type="match status" value="1"/>
</dbReference>
<evidence type="ECO:0000313" key="3">
    <source>
        <dbReference type="EMBL" id="WLQ32067.1"/>
    </source>
</evidence>
<dbReference type="EMBL" id="CP120997">
    <property type="protein sequence ID" value="WLQ32067.1"/>
    <property type="molecule type" value="Genomic_DNA"/>
</dbReference>
<accession>A0ABY9HD76</accession>
<keyword evidence="4" id="KW-1185">Reference proteome</keyword>
<feature type="region of interest" description="Disordered" evidence="1">
    <location>
        <begin position="12"/>
        <end position="78"/>
    </location>
</feature>
<dbReference type="RefSeq" id="WP_306050760.1">
    <property type="nucleotide sequence ID" value="NZ_CP120997.1"/>
</dbReference>
<reference evidence="3 4" key="1">
    <citation type="submission" date="2023-03" db="EMBL/GenBank/DDBJ databases">
        <title>Isolation and description of six Streptomyces strains from soil environments, able to metabolize different microbial glucans.</title>
        <authorList>
            <person name="Widen T."/>
            <person name="Larsbrink J."/>
        </authorList>
    </citation>
    <scope>NUCLEOTIDE SEQUENCE [LARGE SCALE GENOMIC DNA]</scope>
    <source>
        <strain evidence="3 4">Mut1</strain>
    </source>
</reference>
<evidence type="ECO:0000313" key="4">
    <source>
        <dbReference type="Proteomes" id="UP001239522"/>
    </source>
</evidence>
<feature type="compositionally biased region" description="Low complexity" evidence="1">
    <location>
        <begin position="12"/>
        <end position="25"/>
    </location>
</feature>
<dbReference type="Proteomes" id="UP001239522">
    <property type="component" value="Chromosome"/>
</dbReference>
<name>A0ABY9HD76_9ACTN</name>
<dbReference type="InterPro" id="IPR025326">
    <property type="entry name" value="DUF4232"/>
</dbReference>
<sequence length="209" mass="20679">MLSFALVAAACDGASSSGDPAGAAAHTKSTGSAQTPAPPPDAASSAPATPPSSPGTTPTTTPGSATATAGGSGSASGSARCTAEGLTMSVRRADAGAGHLYYRLTFVNKSAHSCTLTGFPGVSLIKRDGSVIGVPAKREGAAQGRRVIAPGKAANVTLHTLNQHINGSGCWAGADYLRVYPPGSKEALTLRDPQLRICGDRFTTSSVGG</sequence>
<gene>
    <name evidence="3" type="ORF">P8A18_00825</name>
</gene>
<proteinExistence type="predicted"/>